<dbReference type="SUPFAM" id="SSF53822">
    <property type="entry name" value="Periplasmic binding protein-like I"/>
    <property type="match status" value="1"/>
</dbReference>
<reference evidence="5 6" key="1">
    <citation type="submission" date="2018-12" db="EMBL/GenBank/DDBJ databases">
        <authorList>
            <consortium name="Pathogen Informatics"/>
        </authorList>
    </citation>
    <scope>NUCLEOTIDE SEQUENCE [LARGE SCALE GENOMIC DNA]</scope>
    <source>
        <strain evidence="5 6">NCTC9419</strain>
    </source>
</reference>
<dbReference type="Proteomes" id="UP000271603">
    <property type="component" value="Chromosome"/>
</dbReference>
<sequence length="160" mass="17720">MREAGLQPRSIMTNRASSYSGGGEMLRQAQRDYPQIDSVFCTNDDLAIGAAFECQRQGLSIPQDMAIAGFHGHDIGQVMMPKLASVLTPRETMGQIGAERLLARLRAKPSARRWSTLVLPLSPAAAFKPYAAFHLPIRFLFFSLFRLCSNADYNSLLVEI</sequence>
<keyword evidence="1" id="KW-0805">Transcription regulation</keyword>
<evidence type="ECO:0000256" key="1">
    <source>
        <dbReference type="ARBA" id="ARBA00023015"/>
    </source>
</evidence>
<name>A0A447QLD0_SERRU</name>
<dbReference type="Gene3D" id="3.40.50.2300">
    <property type="match status" value="1"/>
</dbReference>
<dbReference type="AlphaFoldDB" id="A0A447QLD0"/>
<keyword evidence="2" id="KW-0238">DNA-binding</keyword>
<dbReference type="InterPro" id="IPR046335">
    <property type="entry name" value="LacI/GalR-like_sensor"/>
</dbReference>
<dbReference type="GO" id="GO:0003700">
    <property type="term" value="F:DNA-binding transcription factor activity"/>
    <property type="evidence" value="ECO:0007669"/>
    <property type="project" value="TreeGrafter"/>
</dbReference>
<accession>A0A447QLD0</accession>
<evidence type="ECO:0000256" key="3">
    <source>
        <dbReference type="ARBA" id="ARBA00023163"/>
    </source>
</evidence>
<evidence type="ECO:0000313" key="5">
    <source>
        <dbReference type="EMBL" id="VEA70662.1"/>
    </source>
</evidence>
<dbReference type="PANTHER" id="PTHR30146:SF2">
    <property type="entry name" value="HTH-TYPE TRANSCRIPTIONAL REGULATOR GNTR"/>
    <property type="match status" value="1"/>
</dbReference>
<evidence type="ECO:0000259" key="4">
    <source>
        <dbReference type="Pfam" id="PF13377"/>
    </source>
</evidence>
<dbReference type="EMBL" id="LR134155">
    <property type="protein sequence ID" value="VEA70662.1"/>
    <property type="molecule type" value="Genomic_DNA"/>
</dbReference>
<keyword evidence="3" id="KW-0804">Transcription</keyword>
<feature type="domain" description="Transcriptional regulator LacI/GalR-like sensor" evidence="4">
    <location>
        <begin position="1"/>
        <end position="112"/>
    </location>
</feature>
<protein>
    <submittedName>
        <fullName evidence="5">Gluconate utilization system GNT-I transcriptional repressor</fullName>
    </submittedName>
</protein>
<gene>
    <name evidence="5" type="primary">gntR_2</name>
    <name evidence="5" type="ORF">NCTC9419_02169</name>
</gene>
<evidence type="ECO:0000313" key="6">
    <source>
        <dbReference type="Proteomes" id="UP000271603"/>
    </source>
</evidence>
<organism evidence="5 6">
    <name type="scientific">Serratia rubidaea</name>
    <name type="common">Serratia marinorubra</name>
    <dbReference type="NCBI Taxonomy" id="61652"/>
    <lineage>
        <taxon>Bacteria</taxon>
        <taxon>Pseudomonadati</taxon>
        <taxon>Pseudomonadota</taxon>
        <taxon>Gammaproteobacteria</taxon>
        <taxon>Enterobacterales</taxon>
        <taxon>Yersiniaceae</taxon>
        <taxon>Serratia</taxon>
    </lineage>
</organism>
<dbReference type="Pfam" id="PF13377">
    <property type="entry name" value="Peripla_BP_3"/>
    <property type="match status" value="1"/>
</dbReference>
<dbReference type="PANTHER" id="PTHR30146">
    <property type="entry name" value="LACI-RELATED TRANSCRIPTIONAL REPRESSOR"/>
    <property type="match status" value="1"/>
</dbReference>
<dbReference type="GO" id="GO:0000976">
    <property type="term" value="F:transcription cis-regulatory region binding"/>
    <property type="evidence" value="ECO:0007669"/>
    <property type="project" value="TreeGrafter"/>
</dbReference>
<proteinExistence type="predicted"/>
<evidence type="ECO:0000256" key="2">
    <source>
        <dbReference type="ARBA" id="ARBA00023125"/>
    </source>
</evidence>
<dbReference type="InterPro" id="IPR028082">
    <property type="entry name" value="Peripla_BP_I"/>
</dbReference>